<evidence type="ECO:0000256" key="7">
    <source>
        <dbReference type="ARBA" id="ARBA00022967"/>
    </source>
</evidence>
<dbReference type="Pfam" id="PF00005">
    <property type="entry name" value="ABC_tran"/>
    <property type="match status" value="1"/>
</dbReference>
<dbReference type="FunFam" id="3.40.50.300:FF:000224">
    <property type="entry name" value="Energy-coupling factor transporter ATP-binding protein EcfA"/>
    <property type="match status" value="1"/>
</dbReference>
<evidence type="ECO:0000256" key="2">
    <source>
        <dbReference type="ARBA" id="ARBA00005417"/>
    </source>
</evidence>
<dbReference type="InterPro" id="IPR003439">
    <property type="entry name" value="ABC_transporter-like_ATP-bd"/>
</dbReference>
<dbReference type="AlphaFoldDB" id="A0A917CWX5"/>
<feature type="domain" description="ABC transporter" evidence="9">
    <location>
        <begin position="5"/>
        <end position="238"/>
    </location>
</feature>
<evidence type="ECO:0000313" key="10">
    <source>
        <dbReference type="EMBL" id="GGG01198.1"/>
    </source>
</evidence>
<dbReference type="SUPFAM" id="SSF52540">
    <property type="entry name" value="P-loop containing nucleoside triphosphate hydrolases"/>
    <property type="match status" value="1"/>
</dbReference>
<dbReference type="GO" id="GO:0015087">
    <property type="term" value="F:cobalt ion transmembrane transporter activity"/>
    <property type="evidence" value="ECO:0007669"/>
    <property type="project" value="UniProtKB-ARBA"/>
</dbReference>
<protein>
    <submittedName>
        <fullName evidence="10">Cobalt ABC transporter ATP-binding protein</fullName>
    </submittedName>
</protein>
<organism evidence="10 11">
    <name type="scientific">Paenibacillus abyssi</name>
    <dbReference type="NCBI Taxonomy" id="1340531"/>
    <lineage>
        <taxon>Bacteria</taxon>
        <taxon>Bacillati</taxon>
        <taxon>Bacillota</taxon>
        <taxon>Bacilli</taxon>
        <taxon>Bacillales</taxon>
        <taxon>Paenibacillaceae</taxon>
        <taxon>Paenibacillus</taxon>
    </lineage>
</organism>
<evidence type="ECO:0000256" key="1">
    <source>
        <dbReference type="ARBA" id="ARBA00004202"/>
    </source>
</evidence>
<name>A0A917CWX5_9BACL</name>
<dbReference type="Gene3D" id="3.40.50.300">
    <property type="entry name" value="P-loop containing nucleotide triphosphate hydrolases"/>
    <property type="match status" value="1"/>
</dbReference>
<keyword evidence="7" id="KW-1278">Translocase</keyword>
<evidence type="ECO:0000256" key="3">
    <source>
        <dbReference type="ARBA" id="ARBA00022448"/>
    </source>
</evidence>
<evidence type="ECO:0000256" key="5">
    <source>
        <dbReference type="ARBA" id="ARBA00022741"/>
    </source>
</evidence>
<dbReference type="GO" id="GO:0016887">
    <property type="term" value="F:ATP hydrolysis activity"/>
    <property type="evidence" value="ECO:0007669"/>
    <property type="project" value="InterPro"/>
</dbReference>
<comment type="subcellular location">
    <subcellularLocation>
        <location evidence="1">Cell membrane</location>
        <topology evidence="1">Peripheral membrane protein</topology>
    </subcellularLocation>
</comment>
<dbReference type="EMBL" id="BMGR01000005">
    <property type="protein sequence ID" value="GGG01198.1"/>
    <property type="molecule type" value="Genomic_DNA"/>
</dbReference>
<dbReference type="InterPro" id="IPR017871">
    <property type="entry name" value="ABC_transporter-like_CS"/>
</dbReference>
<dbReference type="InterPro" id="IPR027417">
    <property type="entry name" value="P-loop_NTPase"/>
</dbReference>
<dbReference type="GO" id="GO:0005524">
    <property type="term" value="F:ATP binding"/>
    <property type="evidence" value="ECO:0007669"/>
    <property type="project" value="UniProtKB-KW"/>
</dbReference>
<dbReference type="RefSeq" id="WP_188530719.1">
    <property type="nucleotide sequence ID" value="NZ_BMGR01000005.1"/>
</dbReference>
<keyword evidence="11" id="KW-1185">Reference proteome</keyword>
<keyword evidence="8" id="KW-0472">Membrane</keyword>
<accession>A0A917CWX5</accession>
<dbReference type="SMART" id="SM00382">
    <property type="entry name" value="AAA"/>
    <property type="match status" value="1"/>
</dbReference>
<dbReference type="PROSITE" id="PS00211">
    <property type="entry name" value="ABC_TRANSPORTER_1"/>
    <property type="match status" value="1"/>
</dbReference>
<dbReference type="PROSITE" id="PS50893">
    <property type="entry name" value="ABC_TRANSPORTER_2"/>
    <property type="match status" value="1"/>
</dbReference>
<keyword evidence="3" id="KW-0813">Transport</keyword>
<dbReference type="GO" id="GO:0042626">
    <property type="term" value="F:ATPase-coupled transmembrane transporter activity"/>
    <property type="evidence" value="ECO:0007669"/>
    <property type="project" value="TreeGrafter"/>
</dbReference>
<reference evidence="10" key="2">
    <citation type="submission" date="2020-09" db="EMBL/GenBank/DDBJ databases">
        <authorList>
            <person name="Sun Q."/>
            <person name="Zhou Y."/>
        </authorList>
    </citation>
    <scope>NUCLEOTIDE SEQUENCE</scope>
    <source>
        <strain evidence="10">CGMCC 1.12987</strain>
    </source>
</reference>
<evidence type="ECO:0000256" key="6">
    <source>
        <dbReference type="ARBA" id="ARBA00022840"/>
    </source>
</evidence>
<keyword evidence="4" id="KW-1003">Cell membrane</keyword>
<gene>
    <name evidence="10" type="ORF">GCM10010916_17890</name>
</gene>
<keyword evidence="6 10" id="KW-0067">ATP-binding</keyword>
<evidence type="ECO:0000313" key="11">
    <source>
        <dbReference type="Proteomes" id="UP000644756"/>
    </source>
</evidence>
<proteinExistence type="inferred from homology"/>
<dbReference type="CDD" id="cd03225">
    <property type="entry name" value="ABC_cobalt_CbiO_domain1"/>
    <property type="match status" value="1"/>
</dbReference>
<keyword evidence="5" id="KW-0547">Nucleotide-binding</keyword>
<sequence length="300" mass="33651">MRPIVQFKEVHYRYRSERAALSNVSFDIIANRRTAIVGANGAGKSTAVFHLNGLFQPSSGEVWFRGEPVTKRNRERMVDHVGIVFQDPDDQIISLTVYEDIAFGLVQRGIAREEVDLRTQHYLALLGITELANRHPGELSLGQKKLVAIAGVLALETELVVFDEPMAFLDPHGKKEIQRIMEMLSEMGRTVIVTTHDMQLVAEWAEDVIVMREGACAGVMSPGELFANRSLVAQTKLELPPIAELASALWDGEPRLMPIRMEELKRWLEQKLAANKLAPLFTEPFCISEHNSSLPLRARS</sequence>
<dbReference type="GO" id="GO:0043190">
    <property type="term" value="C:ATP-binding cassette (ABC) transporter complex"/>
    <property type="evidence" value="ECO:0007669"/>
    <property type="project" value="TreeGrafter"/>
</dbReference>
<evidence type="ECO:0000256" key="8">
    <source>
        <dbReference type="ARBA" id="ARBA00023136"/>
    </source>
</evidence>
<comment type="caution">
    <text evidence="10">The sequence shown here is derived from an EMBL/GenBank/DDBJ whole genome shotgun (WGS) entry which is preliminary data.</text>
</comment>
<evidence type="ECO:0000256" key="4">
    <source>
        <dbReference type="ARBA" id="ARBA00022475"/>
    </source>
</evidence>
<comment type="similarity">
    <text evidence="2">Belongs to the ABC transporter superfamily.</text>
</comment>
<dbReference type="Proteomes" id="UP000644756">
    <property type="component" value="Unassembled WGS sequence"/>
</dbReference>
<dbReference type="PANTHER" id="PTHR43553">
    <property type="entry name" value="HEAVY METAL TRANSPORTER"/>
    <property type="match status" value="1"/>
</dbReference>
<evidence type="ECO:0000259" key="9">
    <source>
        <dbReference type="PROSITE" id="PS50893"/>
    </source>
</evidence>
<dbReference type="InterPro" id="IPR003593">
    <property type="entry name" value="AAA+_ATPase"/>
</dbReference>
<dbReference type="InterPro" id="IPR050095">
    <property type="entry name" value="ECF_ABC_transporter_ATP-bd"/>
</dbReference>
<reference evidence="10" key="1">
    <citation type="journal article" date="2014" name="Int. J. Syst. Evol. Microbiol.">
        <title>Complete genome sequence of Corynebacterium casei LMG S-19264T (=DSM 44701T), isolated from a smear-ripened cheese.</title>
        <authorList>
            <consortium name="US DOE Joint Genome Institute (JGI-PGF)"/>
            <person name="Walter F."/>
            <person name="Albersmeier A."/>
            <person name="Kalinowski J."/>
            <person name="Ruckert C."/>
        </authorList>
    </citation>
    <scope>NUCLEOTIDE SEQUENCE</scope>
    <source>
        <strain evidence="10">CGMCC 1.12987</strain>
    </source>
</reference>
<dbReference type="InterPro" id="IPR015856">
    <property type="entry name" value="ABC_transpr_CbiO/EcfA_su"/>
</dbReference>